<dbReference type="SUPFAM" id="SSF56645">
    <property type="entry name" value="Acyl-CoA dehydrogenase NM domain-like"/>
    <property type="match status" value="1"/>
</dbReference>
<reference evidence="8 9" key="1">
    <citation type="submission" date="2017-01" db="EMBL/GenBank/DDBJ databases">
        <authorList>
            <consortium name="Urmite Genomes"/>
        </authorList>
    </citation>
    <scope>NUCLEOTIDE SEQUENCE [LARGE SCALE GENOMIC DNA]</scope>
    <source>
        <strain evidence="8 9">AB57</strain>
    </source>
</reference>
<evidence type="ECO:0000313" key="8">
    <source>
        <dbReference type="EMBL" id="SPM33739.1"/>
    </source>
</evidence>
<protein>
    <submittedName>
        <fullName evidence="8">Acyl-CoA dehydrogenase related to the alkylation response protein AidB</fullName>
    </submittedName>
</protein>
<dbReference type="InterPro" id="IPR013786">
    <property type="entry name" value="AcylCoA_DH/ox_N"/>
</dbReference>
<feature type="domain" description="Acyl-CoA dehydrogenase/oxidase C-terminal" evidence="6">
    <location>
        <begin position="229"/>
        <end position="367"/>
    </location>
</feature>
<comment type="cofactor">
    <cofactor evidence="1">
        <name>FAD</name>
        <dbReference type="ChEBI" id="CHEBI:57692"/>
    </cofactor>
</comment>
<dbReference type="InterPro" id="IPR046373">
    <property type="entry name" value="Acyl-CoA_Oxase/DH_mid-dom_sf"/>
</dbReference>
<dbReference type="EMBL" id="FUFA01000002">
    <property type="protein sequence ID" value="SPM33739.1"/>
    <property type="molecule type" value="Genomic_DNA"/>
</dbReference>
<comment type="similarity">
    <text evidence="2">Belongs to the acyl-CoA dehydrogenase family.</text>
</comment>
<dbReference type="InterPro" id="IPR009100">
    <property type="entry name" value="AcylCoA_DH/oxidase_NM_dom_sf"/>
</dbReference>
<dbReference type="GO" id="GO:0003995">
    <property type="term" value="F:acyl-CoA dehydrogenase activity"/>
    <property type="evidence" value="ECO:0007669"/>
    <property type="project" value="TreeGrafter"/>
</dbReference>
<dbReference type="Pfam" id="PF00441">
    <property type="entry name" value="Acyl-CoA_dh_1"/>
    <property type="match status" value="1"/>
</dbReference>
<organism evidence="8 9">
    <name type="scientific">Mycobacterium rhizamassiliense</name>
    <dbReference type="NCBI Taxonomy" id="1841860"/>
    <lineage>
        <taxon>Bacteria</taxon>
        <taxon>Bacillati</taxon>
        <taxon>Actinomycetota</taxon>
        <taxon>Actinomycetes</taxon>
        <taxon>Mycobacteriales</taxon>
        <taxon>Mycobacteriaceae</taxon>
        <taxon>Mycobacterium</taxon>
    </lineage>
</organism>
<dbReference type="PANTHER" id="PTHR43884">
    <property type="entry name" value="ACYL-COA DEHYDROGENASE"/>
    <property type="match status" value="1"/>
</dbReference>
<evidence type="ECO:0000256" key="1">
    <source>
        <dbReference type="ARBA" id="ARBA00001974"/>
    </source>
</evidence>
<sequence>MTVVDTSEQDLREELRTAAREMLGANSAPAQVRALAETTSGFDDTLWRQFARLGWLGIEVSEDLGGAGGRFGDLAVVLIELGRRLSSNGLMATAALAAGPLLGAERESAAAQWLRRLPDGDVRAAAVVSVTRSDQLRAKRDGDRWLISGAASCVADVAGAEVVILPAIDSRGTSLLFAAAPTTSGLVWTNAPMLDITRRFADLEVSGLALGDGELIAAGPAAEDLTADLFNRAALAVACDAFGVAEQALEMTVGYVKERVQFDRPIGSFQAVKHRCADMFIAVETARAALDEAIDSYDAAPADAAVAVSRAKAYCCDAAAQVTEDAVEMHGGIGFTWEHDIHLYVKRARLDQALFGDSRWHRRRVAALTLG</sequence>
<dbReference type="InterPro" id="IPR009075">
    <property type="entry name" value="AcylCo_DH/oxidase_C"/>
</dbReference>
<name>A0A2U3NQE1_9MYCO</name>
<dbReference type="RefSeq" id="WP_077087054.1">
    <property type="nucleotide sequence ID" value="NZ_LT721901.1"/>
</dbReference>
<keyword evidence="3" id="KW-0285">Flavoprotein</keyword>
<dbReference type="Gene3D" id="2.40.110.10">
    <property type="entry name" value="Butyryl-CoA Dehydrogenase, subunit A, domain 2"/>
    <property type="match status" value="1"/>
</dbReference>
<evidence type="ECO:0000256" key="4">
    <source>
        <dbReference type="ARBA" id="ARBA00022827"/>
    </source>
</evidence>
<evidence type="ECO:0000259" key="6">
    <source>
        <dbReference type="Pfam" id="PF00441"/>
    </source>
</evidence>
<feature type="domain" description="Acyl-CoA dehydrogenase/oxidase N-terminal" evidence="7">
    <location>
        <begin position="12"/>
        <end position="120"/>
    </location>
</feature>
<dbReference type="PANTHER" id="PTHR43884:SF20">
    <property type="entry name" value="ACYL-COA DEHYDROGENASE FADE28"/>
    <property type="match status" value="1"/>
</dbReference>
<evidence type="ECO:0000313" key="9">
    <source>
        <dbReference type="Proteomes" id="UP000240988"/>
    </source>
</evidence>
<dbReference type="SUPFAM" id="SSF47203">
    <property type="entry name" value="Acyl-CoA dehydrogenase C-terminal domain-like"/>
    <property type="match status" value="1"/>
</dbReference>
<evidence type="ECO:0000256" key="3">
    <source>
        <dbReference type="ARBA" id="ARBA00022630"/>
    </source>
</evidence>
<dbReference type="CDD" id="cd00567">
    <property type="entry name" value="ACAD"/>
    <property type="match status" value="1"/>
</dbReference>
<evidence type="ECO:0000256" key="2">
    <source>
        <dbReference type="ARBA" id="ARBA00009347"/>
    </source>
</evidence>
<keyword evidence="9" id="KW-1185">Reference proteome</keyword>
<dbReference type="InterPro" id="IPR037069">
    <property type="entry name" value="AcylCoA_DH/ox_N_sf"/>
</dbReference>
<dbReference type="STRING" id="1841860.GCA_900157375_01544"/>
<keyword evidence="5" id="KW-0560">Oxidoreductase</keyword>
<dbReference type="Pfam" id="PF02771">
    <property type="entry name" value="Acyl-CoA_dh_N"/>
    <property type="match status" value="1"/>
</dbReference>
<evidence type="ECO:0000256" key="5">
    <source>
        <dbReference type="ARBA" id="ARBA00023002"/>
    </source>
</evidence>
<dbReference type="Proteomes" id="UP000240988">
    <property type="component" value="Unassembled WGS sequence"/>
</dbReference>
<dbReference type="InterPro" id="IPR036250">
    <property type="entry name" value="AcylCo_DH-like_C"/>
</dbReference>
<evidence type="ECO:0000259" key="7">
    <source>
        <dbReference type="Pfam" id="PF02771"/>
    </source>
</evidence>
<dbReference type="GO" id="GO:0050660">
    <property type="term" value="F:flavin adenine dinucleotide binding"/>
    <property type="evidence" value="ECO:0007669"/>
    <property type="project" value="InterPro"/>
</dbReference>
<accession>A0A2U3NQE1</accession>
<keyword evidence="4" id="KW-0274">FAD</keyword>
<dbReference type="OrthoDB" id="8677713at2"/>
<dbReference type="Gene3D" id="1.10.540.10">
    <property type="entry name" value="Acyl-CoA dehydrogenase/oxidase, N-terminal domain"/>
    <property type="match status" value="1"/>
</dbReference>
<dbReference type="Gene3D" id="1.20.140.10">
    <property type="entry name" value="Butyryl-CoA Dehydrogenase, subunit A, domain 3"/>
    <property type="match status" value="1"/>
</dbReference>
<dbReference type="AlphaFoldDB" id="A0A2U3NQE1"/>
<gene>
    <name evidence="8" type="ORF">MRAB57_1543</name>
</gene>
<proteinExistence type="inferred from homology"/>